<protein>
    <recommendedName>
        <fullName evidence="4">DUF11 domain-containing protein</fullName>
    </recommendedName>
</protein>
<organism evidence="2 3">
    <name type="scientific">Brachybacterium rhamnosum</name>
    <dbReference type="NCBI Taxonomy" id="173361"/>
    <lineage>
        <taxon>Bacteria</taxon>
        <taxon>Bacillati</taxon>
        <taxon>Actinomycetota</taxon>
        <taxon>Actinomycetes</taxon>
        <taxon>Micrococcales</taxon>
        <taxon>Dermabacteraceae</taxon>
        <taxon>Brachybacterium</taxon>
    </lineage>
</organism>
<keyword evidence="1" id="KW-1133">Transmembrane helix</keyword>
<dbReference type="Proteomes" id="UP001597280">
    <property type="component" value="Unassembled WGS sequence"/>
</dbReference>
<name>A0ABW4PVV4_9MICO</name>
<keyword evidence="1" id="KW-0812">Transmembrane</keyword>
<dbReference type="EMBL" id="JBHUFL010000002">
    <property type="protein sequence ID" value="MFD1834943.1"/>
    <property type="molecule type" value="Genomic_DNA"/>
</dbReference>
<evidence type="ECO:0000313" key="2">
    <source>
        <dbReference type="EMBL" id="MFD1834943.1"/>
    </source>
</evidence>
<proteinExistence type="predicted"/>
<feature type="transmembrane region" description="Helical" evidence="1">
    <location>
        <begin position="15"/>
        <end position="35"/>
    </location>
</feature>
<accession>A0ABW4PVV4</accession>
<keyword evidence="3" id="KW-1185">Reference proteome</keyword>
<dbReference type="RefSeq" id="WP_343904164.1">
    <property type="nucleotide sequence ID" value="NZ_BAAAIS010000002.1"/>
</dbReference>
<reference evidence="3" key="1">
    <citation type="journal article" date="2019" name="Int. J. Syst. Evol. Microbiol.">
        <title>The Global Catalogue of Microorganisms (GCM) 10K type strain sequencing project: providing services to taxonomists for standard genome sequencing and annotation.</title>
        <authorList>
            <consortium name="The Broad Institute Genomics Platform"/>
            <consortium name="The Broad Institute Genome Sequencing Center for Infectious Disease"/>
            <person name="Wu L."/>
            <person name="Ma J."/>
        </authorList>
    </citation>
    <scope>NUCLEOTIDE SEQUENCE [LARGE SCALE GENOMIC DNA]</scope>
    <source>
        <strain evidence="3">JCM 11650</strain>
    </source>
</reference>
<evidence type="ECO:0008006" key="4">
    <source>
        <dbReference type="Google" id="ProtNLM"/>
    </source>
</evidence>
<evidence type="ECO:0000313" key="3">
    <source>
        <dbReference type="Proteomes" id="UP001597280"/>
    </source>
</evidence>
<comment type="caution">
    <text evidence="2">The sequence shown here is derived from an EMBL/GenBank/DDBJ whole genome shotgun (WGS) entry which is preliminary data.</text>
</comment>
<gene>
    <name evidence="2" type="ORF">ACFSDA_07615</name>
</gene>
<evidence type="ECO:0000256" key="1">
    <source>
        <dbReference type="SAM" id="Phobius"/>
    </source>
</evidence>
<keyword evidence="1" id="KW-0472">Membrane</keyword>
<sequence length="345" mass="35757">MPEETSPRSTSRRPLLLAGLGLLIVLAVIVAIVMIRGAGDDVPTDPAPTTSDPTLPPFPEAPASVSGHARLTVPEEPRFAEGTFWARAGQEYLVTVDVTSEKPEGSGGNAMYLGVTLSCSPQAGGPGITAGGTQNMLTGEETTYRNQGLVTVAEDGPVDCSIKLSAPYDDVASAGTTFDVDGTWRATAAGADARQASTDGLPRTVDPGPAQAVLSTEAPVEAGADLRALTSLHLTTCTIVNGSREDGRAWCDEADLDEAGSTVQLTATAQLLDSSGEVCQELDAATTKPDHIDEYRHHRLIPVKLEVTVPQQPCGTTVRVSVAVTNDGPAPLVVHRSNSSLVVAA</sequence>